<accession>A0A8W8J8H7</accession>
<dbReference type="InterPro" id="IPR013749">
    <property type="entry name" value="PM/HMP-P_kinase-1"/>
</dbReference>
<dbReference type="EnsemblMetazoa" id="G17822.2">
    <property type="protein sequence ID" value="G17822.2:cds"/>
    <property type="gene ID" value="G17822"/>
</dbReference>
<comment type="pathway">
    <text evidence="2">Cofactor metabolism; pyridoxal 5'-phosphate salvage; pyridoxine 5'-phosphate from pyridoxine: step 1/1.</text>
</comment>
<dbReference type="GO" id="GO:0009443">
    <property type="term" value="P:pyridoxal 5'-phosphate salvage"/>
    <property type="evidence" value="ECO:0007669"/>
    <property type="project" value="InterPro"/>
</dbReference>
<evidence type="ECO:0000256" key="1">
    <source>
        <dbReference type="ARBA" id="ARBA00004750"/>
    </source>
</evidence>
<dbReference type="NCBIfam" id="TIGR00687">
    <property type="entry name" value="pyridox_kin"/>
    <property type="match status" value="1"/>
</dbReference>
<dbReference type="CDD" id="cd01173">
    <property type="entry name" value="pyridoxal_pyridoxamine_kinase"/>
    <property type="match status" value="1"/>
</dbReference>
<evidence type="ECO:0000256" key="13">
    <source>
        <dbReference type="ARBA" id="ARBA00047377"/>
    </source>
</evidence>
<evidence type="ECO:0000313" key="17">
    <source>
        <dbReference type="Proteomes" id="UP000005408"/>
    </source>
</evidence>
<dbReference type="SUPFAM" id="SSF53613">
    <property type="entry name" value="Ribokinase-like"/>
    <property type="match status" value="1"/>
</dbReference>
<comment type="catalytic activity">
    <reaction evidence="14">
        <text>pyridoxine + ATP = pyridoxine 5'-phosphate + ADP + H(+)</text>
        <dbReference type="Rhea" id="RHEA:25108"/>
        <dbReference type="ChEBI" id="CHEBI:15378"/>
        <dbReference type="ChEBI" id="CHEBI:16709"/>
        <dbReference type="ChEBI" id="CHEBI:30616"/>
        <dbReference type="ChEBI" id="CHEBI:58589"/>
        <dbReference type="ChEBI" id="CHEBI:456216"/>
        <dbReference type="EC" id="2.7.1.35"/>
    </reaction>
    <physiologicalReaction direction="left-to-right" evidence="14">
        <dbReference type="Rhea" id="RHEA:25109"/>
    </physiologicalReaction>
</comment>
<dbReference type="AlphaFoldDB" id="A0A8W8J8H7"/>
<evidence type="ECO:0000256" key="6">
    <source>
        <dbReference type="ARBA" id="ARBA00018134"/>
    </source>
</evidence>
<name>A0A8W8J8H7_MAGGI</name>
<evidence type="ECO:0000313" key="16">
    <source>
        <dbReference type="EnsemblMetazoa" id="G17822.2:cds"/>
    </source>
</evidence>
<dbReference type="Pfam" id="PF08543">
    <property type="entry name" value="Phos_pyr_kin"/>
    <property type="match status" value="1"/>
</dbReference>
<evidence type="ECO:0000256" key="12">
    <source>
        <dbReference type="ARBA" id="ARBA00047310"/>
    </source>
</evidence>
<evidence type="ECO:0000256" key="3">
    <source>
        <dbReference type="ARBA" id="ARBA00005210"/>
    </source>
</evidence>
<evidence type="ECO:0000256" key="11">
    <source>
        <dbReference type="ARBA" id="ARBA00032808"/>
    </source>
</evidence>
<dbReference type="EC" id="2.7.1.35" evidence="5"/>
<evidence type="ECO:0000256" key="5">
    <source>
        <dbReference type="ARBA" id="ARBA00012104"/>
    </source>
</evidence>
<comment type="pathway">
    <text evidence="3">Cofactor metabolism; pyridoxal 5'-phosphate salvage; pyridoxal 5'-phosphate from pyridoxal: step 1/1.</text>
</comment>
<keyword evidence="10" id="KW-0067">ATP-binding</keyword>
<comment type="catalytic activity">
    <reaction evidence="13">
        <text>pyridoxal + ATP = pyridoxal 5'-phosphate + ADP + H(+)</text>
        <dbReference type="Rhea" id="RHEA:10224"/>
        <dbReference type="ChEBI" id="CHEBI:15378"/>
        <dbReference type="ChEBI" id="CHEBI:17310"/>
        <dbReference type="ChEBI" id="CHEBI:30616"/>
        <dbReference type="ChEBI" id="CHEBI:456216"/>
        <dbReference type="ChEBI" id="CHEBI:597326"/>
        <dbReference type="EC" id="2.7.1.35"/>
    </reaction>
    <physiologicalReaction direction="left-to-right" evidence="13">
        <dbReference type="Rhea" id="RHEA:10225"/>
    </physiologicalReaction>
</comment>
<dbReference type="PANTHER" id="PTHR10534">
    <property type="entry name" value="PYRIDOXAL KINASE"/>
    <property type="match status" value="1"/>
</dbReference>
<sequence>MASGPERNVLSIQSTVVFGYVGNKSAAFPLQVLGFDVSTINSMQFSNHTGYKCFKGQLLNSDDLACLYGGLQENGISSFSHILTGYIGSQSFLEKVAEIVVDLKTKNPSLVYVCDPVMGDNGEMYVPAELLPVYIDKILPLADIVTPNQFEVEKLTGIKITSEDDAIEAMKILHSKGPNTVVISSSVFSSDGSITSLASTVANGKNEVYKVQFQKLNAVFVGTGDLCAACLLAWLEKDKDLKLALEKTISTLQSVIKRTFEKAKALAGDGNRPTPAQMELQLVQSKTDIETLPNIYNAVAF</sequence>
<comment type="pathway">
    <text evidence="1">Cofactor metabolism; pyridoxal 5'-phosphate salvage; pyridoxamine 5'-phosphate from pyridoxamine: step 1/1.</text>
</comment>
<evidence type="ECO:0000256" key="7">
    <source>
        <dbReference type="ARBA" id="ARBA00022679"/>
    </source>
</evidence>
<dbReference type="InterPro" id="IPR004625">
    <property type="entry name" value="PyrdxlKinase"/>
</dbReference>
<evidence type="ECO:0000256" key="10">
    <source>
        <dbReference type="ARBA" id="ARBA00022840"/>
    </source>
</evidence>
<comment type="similarity">
    <text evidence="4">Belongs to the pyridoxine kinase family.</text>
</comment>
<keyword evidence="9" id="KW-0418">Kinase</keyword>
<evidence type="ECO:0000259" key="15">
    <source>
        <dbReference type="Pfam" id="PF08543"/>
    </source>
</evidence>
<keyword evidence="17" id="KW-1185">Reference proteome</keyword>
<dbReference type="Proteomes" id="UP000005408">
    <property type="component" value="Unassembled WGS sequence"/>
</dbReference>
<comment type="catalytic activity">
    <reaction evidence="12">
        <text>pyridoxamine + ATP = pyridoxamine 5'-phosphate + ADP + H(+)</text>
        <dbReference type="Rhea" id="RHEA:25104"/>
        <dbReference type="ChEBI" id="CHEBI:15378"/>
        <dbReference type="ChEBI" id="CHEBI:30616"/>
        <dbReference type="ChEBI" id="CHEBI:57761"/>
        <dbReference type="ChEBI" id="CHEBI:58451"/>
        <dbReference type="ChEBI" id="CHEBI:456216"/>
        <dbReference type="EC" id="2.7.1.35"/>
    </reaction>
    <physiologicalReaction direction="left-to-right" evidence="12">
        <dbReference type="Rhea" id="RHEA:25105"/>
    </physiologicalReaction>
</comment>
<evidence type="ECO:0000256" key="8">
    <source>
        <dbReference type="ARBA" id="ARBA00022741"/>
    </source>
</evidence>
<proteinExistence type="inferred from homology"/>
<evidence type="ECO:0000256" key="14">
    <source>
        <dbReference type="ARBA" id="ARBA00048524"/>
    </source>
</evidence>
<evidence type="ECO:0000256" key="4">
    <source>
        <dbReference type="ARBA" id="ARBA00008805"/>
    </source>
</evidence>
<dbReference type="GO" id="GO:0008478">
    <property type="term" value="F:pyridoxal kinase activity"/>
    <property type="evidence" value="ECO:0007669"/>
    <property type="project" value="UniProtKB-EC"/>
</dbReference>
<keyword evidence="7" id="KW-0808">Transferase</keyword>
<dbReference type="GO" id="GO:0005829">
    <property type="term" value="C:cytosol"/>
    <property type="evidence" value="ECO:0007669"/>
    <property type="project" value="TreeGrafter"/>
</dbReference>
<dbReference type="GO" id="GO:0005524">
    <property type="term" value="F:ATP binding"/>
    <property type="evidence" value="ECO:0007669"/>
    <property type="project" value="UniProtKB-KW"/>
</dbReference>
<dbReference type="PANTHER" id="PTHR10534:SF2">
    <property type="entry name" value="PYRIDOXAL KINASE"/>
    <property type="match status" value="1"/>
</dbReference>
<evidence type="ECO:0000256" key="9">
    <source>
        <dbReference type="ARBA" id="ARBA00022777"/>
    </source>
</evidence>
<protein>
    <recommendedName>
        <fullName evidence="6">Pyridoxal kinase</fullName>
        <ecNumber evidence="5">2.7.1.35</ecNumber>
    </recommendedName>
    <alternativeName>
        <fullName evidence="11">Pyridoxine kinase</fullName>
    </alternativeName>
</protein>
<evidence type="ECO:0000256" key="2">
    <source>
        <dbReference type="ARBA" id="ARBA00004835"/>
    </source>
</evidence>
<dbReference type="InterPro" id="IPR029056">
    <property type="entry name" value="Ribokinase-like"/>
</dbReference>
<reference evidence="16" key="1">
    <citation type="submission" date="2022-08" db="UniProtKB">
        <authorList>
            <consortium name="EnsemblMetazoa"/>
        </authorList>
    </citation>
    <scope>IDENTIFICATION</scope>
    <source>
        <strain evidence="16">05x7-T-G4-1.051#20</strain>
    </source>
</reference>
<organism evidence="16 17">
    <name type="scientific">Magallana gigas</name>
    <name type="common">Pacific oyster</name>
    <name type="synonym">Crassostrea gigas</name>
    <dbReference type="NCBI Taxonomy" id="29159"/>
    <lineage>
        <taxon>Eukaryota</taxon>
        <taxon>Metazoa</taxon>
        <taxon>Spiralia</taxon>
        <taxon>Lophotrochozoa</taxon>
        <taxon>Mollusca</taxon>
        <taxon>Bivalvia</taxon>
        <taxon>Autobranchia</taxon>
        <taxon>Pteriomorphia</taxon>
        <taxon>Ostreida</taxon>
        <taxon>Ostreoidea</taxon>
        <taxon>Ostreidae</taxon>
        <taxon>Magallana</taxon>
    </lineage>
</organism>
<keyword evidence="8" id="KW-0547">Nucleotide-binding</keyword>
<feature type="domain" description="Pyridoxamine kinase/Phosphomethylpyrimidine kinase" evidence="15">
    <location>
        <begin position="82"/>
        <end position="262"/>
    </location>
</feature>
<dbReference type="Gene3D" id="3.40.1190.20">
    <property type="match status" value="1"/>
</dbReference>